<dbReference type="Proteomes" id="UP000275749">
    <property type="component" value="Unassembled WGS sequence"/>
</dbReference>
<evidence type="ECO:0000313" key="1">
    <source>
        <dbReference type="EMBL" id="ROR53282.1"/>
    </source>
</evidence>
<reference evidence="1 2" key="1">
    <citation type="submission" date="2018-11" db="EMBL/GenBank/DDBJ databases">
        <title>Sequencing the genomes of 1000 actinobacteria strains.</title>
        <authorList>
            <person name="Klenk H.-P."/>
        </authorList>
    </citation>
    <scope>NUCLEOTIDE SEQUENCE [LARGE SCALE GENOMIC DNA]</scope>
    <source>
        <strain evidence="1 2">DSM 10546</strain>
    </source>
</reference>
<protein>
    <submittedName>
        <fullName evidence="1">Uncharacterized protein</fullName>
    </submittedName>
</protein>
<gene>
    <name evidence="1" type="ORF">EDD41_0417</name>
</gene>
<evidence type="ECO:0000313" key="2">
    <source>
        <dbReference type="Proteomes" id="UP000275749"/>
    </source>
</evidence>
<dbReference type="EMBL" id="RKHG01000001">
    <property type="protein sequence ID" value="ROR53282.1"/>
    <property type="molecule type" value="Genomic_DNA"/>
</dbReference>
<accession>A0A3N1ZT40</accession>
<dbReference type="RefSeq" id="WP_148060442.1">
    <property type="nucleotide sequence ID" value="NZ_RKHG01000001.1"/>
</dbReference>
<name>A0A3N1ZT40_9ACTN</name>
<dbReference type="AlphaFoldDB" id="A0A3N1ZT40"/>
<comment type="caution">
    <text evidence="1">The sequence shown here is derived from an EMBL/GenBank/DDBJ whole genome shotgun (WGS) entry which is preliminary data.</text>
</comment>
<sequence length="129" mass="14415">MAEVGTWGAPSVGMFPKWQGGMSVDFKKDSDSDVYAITGIDRDEWTIIGFEWRASDRQWGDVNAIVVPSEVRISESPTRIEATALRLHDVSITDILPKIVHKGDFRMRRSHLANSEITITSLGDVPEQD</sequence>
<organism evidence="1 2">
    <name type="scientific">Luteococcus japonicus</name>
    <dbReference type="NCBI Taxonomy" id="33984"/>
    <lineage>
        <taxon>Bacteria</taxon>
        <taxon>Bacillati</taxon>
        <taxon>Actinomycetota</taxon>
        <taxon>Actinomycetes</taxon>
        <taxon>Propionibacteriales</taxon>
        <taxon>Propionibacteriaceae</taxon>
        <taxon>Luteococcus</taxon>
    </lineage>
</organism>
<proteinExistence type="predicted"/>